<dbReference type="RefSeq" id="WP_273135342.1">
    <property type="nucleotide sequence ID" value="NZ_VMRX01000074.1"/>
</dbReference>
<dbReference type="AlphaFoldDB" id="A0A558B0T9"/>
<gene>
    <name evidence="1" type="ORF">FHK81_17130</name>
</gene>
<dbReference type="EMBL" id="VMRX01000074">
    <property type="protein sequence ID" value="TVT30138.1"/>
    <property type="molecule type" value="Genomic_DNA"/>
</dbReference>
<comment type="caution">
    <text evidence="1">The sequence shown here is derived from an EMBL/GenBank/DDBJ whole genome shotgun (WGS) entry which is preliminary data.</text>
</comment>
<organism evidence="1 2">
    <name type="scientific">Marinobacter vinifirmus</name>
    <dbReference type="NCBI Taxonomy" id="355591"/>
    <lineage>
        <taxon>Bacteria</taxon>
        <taxon>Pseudomonadati</taxon>
        <taxon>Pseudomonadota</taxon>
        <taxon>Gammaproteobacteria</taxon>
        <taxon>Pseudomonadales</taxon>
        <taxon>Marinobacteraceae</taxon>
        <taxon>Marinobacter</taxon>
    </lineage>
</organism>
<accession>A0A558B0T9</accession>
<evidence type="ECO:0000313" key="2">
    <source>
        <dbReference type="Proteomes" id="UP000319142"/>
    </source>
</evidence>
<proteinExistence type="predicted"/>
<name>A0A558B0T9_9GAMM</name>
<reference evidence="1 2" key="1">
    <citation type="submission" date="2019-07" db="EMBL/GenBank/DDBJ databases">
        <title>The pathways for chlorine oxyanion respiration interact through the shared metabolite chlorate.</title>
        <authorList>
            <person name="Barnum T.P."/>
            <person name="Cheng Y."/>
            <person name="Hill K.A."/>
            <person name="Lucas L.N."/>
            <person name="Carlson H.K."/>
            <person name="Coates J.D."/>
        </authorList>
    </citation>
    <scope>NUCLEOTIDE SEQUENCE [LARGE SCALE GENOMIC DNA]</scope>
    <source>
        <strain evidence="1">UCB</strain>
    </source>
</reference>
<dbReference type="Proteomes" id="UP000319142">
    <property type="component" value="Unassembled WGS sequence"/>
</dbReference>
<protein>
    <submittedName>
        <fullName evidence="1">Uncharacterized protein</fullName>
    </submittedName>
</protein>
<sequence>MSEEVPRWPDSLPLPAKVTFGPRRVHLLPADFESEGAISDILHDLYWFRDDQYYLFYSDTLKLTSEVAREFEASGVVFTEIESYFYMHPKPGYERDFIQVVPNGDYPAWRQEAANGEMFCRASLALDSAMRREMDFNESAARTRDAITDTEDVVDLKPNFFGIGLNLNSAWRRFLTWFKSR</sequence>
<evidence type="ECO:0000313" key="1">
    <source>
        <dbReference type="EMBL" id="TVT30138.1"/>
    </source>
</evidence>